<dbReference type="InterPro" id="IPR020575">
    <property type="entry name" value="Hsp90_N"/>
</dbReference>
<dbReference type="NCBIfam" id="NF003555">
    <property type="entry name" value="PRK05218.1"/>
    <property type="match status" value="1"/>
</dbReference>
<feature type="binding site" evidence="8">
    <location>
        <position position="184"/>
    </location>
    <ligand>
        <name>ATP</name>
        <dbReference type="ChEBI" id="CHEBI:30616"/>
    </ligand>
</feature>
<keyword evidence="7" id="KW-0143">Chaperone</keyword>
<evidence type="ECO:0000256" key="7">
    <source>
        <dbReference type="ARBA" id="ARBA00023186"/>
    </source>
</evidence>
<dbReference type="Gene3D" id="3.40.50.11260">
    <property type="match status" value="1"/>
</dbReference>
<dbReference type="InterPro" id="IPR036890">
    <property type="entry name" value="HATPase_C_sf"/>
</dbReference>
<comment type="subcellular location">
    <subcellularLocation>
        <location evidence="1">Cytoplasm</location>
    </subcellularLocation>
</comment>
<dbReference type="FunFam" id="3.30.565.10:FF:000005">
    <property type="entry name" value="Heat shock protein 90"/>
    <property type="match status" value="1"/>
</dbReference>
<dbReference type="OrthoDB" id="5426351at2759"/>
<dbReference type="Gene3D" id="3.30.565.10">
    <property type="entry name" value="Histidine kinase-like ATPase, C-terminal domain"/>
    <property type="match status" value="1"/>
</dbReference>
<sequence>MSNQEATTDVATGQKAETLAFQADTRQLLHLLASAFYPKKDVFLRELISNASDALDRIRYKSLMQPSVLDTYTELCIRILPNKADATLTIVDMGIGMTKDELVKNLGRIAYSGTRAFIEALRDGGDGIAMIGEFGVGFYSAFLVADRVQVVSKSDDDEQYMWESFGGESFTIRAWNDESLRRGTKVILHMKRHHYPEYLEPRVIKALVCKYSEFTAYPIKLSCDEEQMRTVVECEEWKKEGKVVSEVVLNGTEPLWMRNPEDICGEEYGKFYKWLSSDLEDHLAVKHFSVEGELAFRALLFVPRRPPADCFNRNGRAHNIRLYVRRVLVTEECENLIPDYLNFVFGIVDSEDLPLNLSREAVQQGAVVRAIRRHLVRKSIELMQEMAGDLSTYRIFYGNFLRNIKLGVYADRANRKELANLLRYHSSKSGDEMIGLRDYVSRMKEGQSDIYCIVGESMDSVRDSVFIEALKTRDLEVLFMVDPMDEYVVNEMTEYMDKSLVCVSRLGLQLPEEKAEEETATTMAVTPRERIEGVVEDFESTCKKMKEILGERVESVRVSCRLVTSPCCIVTSTFGWSANMQRIGKAQALRNPHSIRNNSAKKHMEINPHDEIIIGLKKMLSTDGMSNKICSDILTMLYNTALLDSGFPLEEPKTHTNTIHALIRVYLEIPEGGGMKGSEGVKADPDEAVLVQAGDDSGAVGGVD</sequence>
<evidence type="ECO:0000256" key="6">
    <source>
        <dbReference type="ARBA" id="ARBA00023016"/>
    </source>
</evidence>
<dbReference type="GO" id="GO:0016887">
    <property type="term" value="F:ATP hydrolysis activity"/>
    <property type="evidence" value="ECO:0007669"/>
    <property type="project" value="InterPro"/>
</dbReference>
<reference evidence="9 10" key="2">
    <citation type="submission" date="2018-11" db="EMBL/GenBank/DDBJ databases">
        <authorList>
            <consortium name="Pathogen Informatics"/>
        </authorList>
    </citation>
    <scope>NUCLEOTIDE SEQUENCE [LARGE SCALE GENOMIC DNA]</scope>
</reference>
<keyword evidence="4 8" id="KW-0547">Nucleotide-binding</keyword>
<keyword evidence="5 8" id="KW-0067">ATP-binding</keyword>
<keyword evidence="10" id="KW-1185">Reference proteome</keyword>
<name>A0A0R3VWH7_TAEAS</name>
<evidence type="ECO:0000313" key="10">
    <source>
        <dbReference type="Proteomes" id="UP000282613"/>
    </source>
</evidence>
<gene>
    <name evidence="9" type="ORF">TASK_LOCUS1772</name>
</gene>
<feature type="binding site" evidence="8">
    <location>
        <position position="92"/>
    </location>
    <ligand>
        <name>ATP</name>
        <dbReference type="ChEBI" id="CHEBI:30616"/>
    </ligand>
</feature>
<dbReference type="GO" id="GO:0005524">
    <property type="term" value="F:ATP binding"/>
    <property type="evidence" value="ECO:0007669"/>
    <property type="project" value="UniProtKB-KW"/>
</dbReference>
<dbReference type="STRING" id="60517.A0A0R3VWH7"/>
<evidence type="ECO:0000313" key="11">
    <source>
        <dbReference type="WBParaSite" id="TASK_0000177101-mRNA-1"/>
    </source>
</evidence>
<protein>
    <submittedName>
        <fullName evidence="11">HATPase_c domain-containing protein</fullName>
    </submittedName>
</protein>
<dbReference type="Gene3D" id="1.20.120.790">
    <property type="entry name" value="Heat shock protein 90, C-terminal domain"/>
    <property type="match status" value="1"/>
</dbReference>
<evidence type="ECO:0000256" key="4">
    <source>
        <dbReference type="ARBA" id="ARBA00022741"/>
    </source>
</evidence>
<dbReference type="Gene3D" id="3.30.230.80">
    <property type="match status" value="1"/>
</dbReference>
<feature type="binding site" evidence="8">
    <location>
        <begin position="112"/>
        <end position="113"/>
    </location>
    <ligand>
        <name>ATP</name>
        <dbReference type="ChEBI" id="CHEBI:30616"/>
    </ligand>
</feature>
<dbReference type="FunFam" id="3.30.230.80:FF:000001">
    <property type="entry name" value="Heat shock protein 90 alpha"/>
    <property type="match status" value="1"/>
</dbReference>
<dbReference type="HAMAP" id="MF_00505">
    <property type="entry name" value="HSP90"/>
    <property type="match status" value="1"/>
</dbReference>
<feature type="binding site" evidence="8">
    <location>
        <position position="359"/>
    </location>
    <ligand>
        <name>ATP</name>
        <dbReference type="ChEBI" id="CHEBI:30616"/>
    </ligand>
</feature>
<evidence type="ECO:0000256" key="3">
    <source>
        <dbReference type="ARBA" id="ARBA00022490"/>
    </source>
</evidence>
<keyword evidence="3" id="KW-0963">Cytoplasm</keyword>
<accession>A0A0R3VWH7</accession>
<dbReference type="PRINTS" id="PR00775">
    <property type="entry name" value="HEATSHOCK90"/>
</dbReference>
<dbReference type="PIRSF" id="PIRSF002583">
    <property type="entry name" value="Hsp90"/>
    <property type="match status" value="1"/>
</dbReference>
<reference evidence="11" key="1">
    <citation type="submission" date="2017-02" db="UniProtKB">
        <authorList>
            <consortium name="WormBaseParasite"/>
        </authorList>
    </citation>
    <scope>IDENTIFICATION</scope>
</reference>
<dbReference type="PANTHER" id="PTHR11528">
    <property type="entry name" value="HEAT SHOCK PROTEIN 90 FAMILY MEMBER"/>
    <property type="match status" value="1"/>
</dbReference>
<dbReference type="Pfam" id="PF13589">
    <property type="entry name" value="HATPase_c_3"/>
    <property type="match status" value="1"/>
</dbReference>
<dbReference type="EMBL" id="UYRS01000579">
    <property type="protein sequence ID" value="VDK23647.1"/>
    <property type="molecule type" value="Genomic_DNA"/>
</dbReference>
<evidence type="ECO:0000256" key="1">
    <source>
        <dbReference type="ARBA" id="ARBA00004496"/>
    </source>
</evidence>
<evidence type="ECO:0000256" key="5">
    <source>
        <dbReference type="ARBA" id="ARBA00022840"/>
    </source>
</evidence>
<dbReference type="InterPro" id="IPR037196">
    <property type="entry name" value="HSP90_C"/>
</dbReference>
<dbReference type="SUPFAM" id="SSF110942">
    <property type="entry name" value="HSP90 C-terminal domain"/>
    <property type="match status" value="1"/>
</dbReference>
<dbReference type="WBParaSite" id="TASK_0000177101-mRNA-1">
    <property type="protein sequence ID" value="TASK_0000177101-mRNA-1"/>
    <property type="gene ID" value="TASK_0000177101"/>
</dbReference>
<comment type="similarity">
    <text evidence="2">Belongs to the heat shock protein 90 family.</text>
</comment>
<feature type="binding site" evidence="8">
    <location>
        <position position="105"/>
    </location>
    <ligand>
        <name>ATP</name>
        <dbReference type="ChEBI" id="CHEBI:30616"/>
    </ligand>
</feature>
<dbReference type="CDD" id="cd16927">
    <property type="entry name" value="HATPase_Hsp90-like"/>
    <property type="match status" value="1"/>
</dbReference>
<dbReference type="Proteomes" id="UP000282613">
    <property type="component" value="Unassembled WGS sequence"/>
</dbReference>
<dbReference type="SUPFAM" id="SSF55874">
    <property type="entry name" value="ATPase domain of HSP90 chaperone/DNA topoisomerase II/histidine kinase"/>
    <property type="match status" value="1"/>
</dbReference>
<dbReference type="GO" id="GO:0005737">
    <property type="term" value="C:cytoplasm"/>
    <property type="evidence" value="ECO:0007669"/>
    <property type="project" value="UniProtKB-SubCell"/>
</dbReference>
<dbReference type="InterPro" id="IPR020568">
    <property type="entry name" value="Ribosomal_Su5_D2-typ_SF"/>
</dbReference>
<proteinExistence type="inferred from homology"/>
<dbReference type="GO" id="GO:0051082">
    <property type="term" value="F:unfolded protein binding"/>
    <property type="evidence" value="ECO:0007669"/>
    <property type="project" value="InterPro"/>
</dbReference>
<evidence type="ECO:0000256" key="8">
    <source>
        <dbReference type="PIRSR" id="PIRSR002583-1"/>
    </source>
</evidence>
<feature type="binding site" evidence="8">
    <location>
        <position position="97"/>
    </location>
    <ligand>
        <name>ATP</name>
        <dbReference type="ChEBI" id="CHEBI:30616"/>
    </ligand>
</feature>
<keyword evidence="6" id="KW-0346">Stress response</keyword>
<evidence type="ECO:0000313" key="9">
    <source>
        <dbReference type="EMBL" id="VDK23647.1"/>
    </source>
</evidence>
<feature type="binding site" evidence="8">
    <location>
        <position position="46"/>
    </location>
    <ligand>
        <name>ATP</name>
        <dbReference type="ChEBI" id="CHEBI:30616"/>
    </ligand>
</feature>
<dbReference type="InterPro" id="IPR001404">
    <property type="entry name" value="Hsp90_fam"/>
</dbReference>
<dbReference type="AlphaFoldDB" id="A0A0R3VWH7"/>
<dbReference type="FunFam" id="3.40.50.11260:FF:000001">
    <property type="entry name" value="Heat shock protein 90 alpha"/>
    <property type="match status" value="1"/>
</dbReference>
<dbReference type="SUPFAM" id="SSF54211">
    <property type="entry name" value="Ribosomal protein S5 domain 2-like"/>
    <property type="match status" value="1"/>
</dbReference>
<dbReference type="Pfam" id="PF00183">
    <property type="entry name" value="HSP90"/>
    <property type="match status" value="1"/>
</dbReference>
<evidence type="ECO:0000256" key="2">
    <source>
        <dbReference type="ARBA" id="ARBA00008239"/>
    </source>
</evidence>
<dbReference type="GO" id="GO:0140662">
    <property type="term" value="F:ATP-dependent protein folding chaperone"/>
    <property type="evidence" value="ECO:0007669"/>
    <property type="project" value="InterPro"/>
</dbReference>
<feature type="binding site" evidence="8">
    <location>
        <position position="50"/>
    </location>
    <ligand>
        <name>ATP</name>
        <dbReference type="ChEBI" id="CHEBI:30616"/>
    </ligand>
</feature>
<dbReference type="FunFam" id="1.20.120.790:FF:000001">
    <property type="entry name" value="Heat shock protein 90 alpha"/>
    <property type="match status" value="1"/>
</dbReference>
<organism evidence="11">
    <name type="scientific">Taenia asiatica</name>
    <name type="common">Asian tapeworm</name>
    <dbReference type="NCBI Taxonomy" id="60517"/>
    <lineage>
        <taxon>Eukaryota</taxon>
        <taxon>Metazoa</taxon>
        <taxon>Spiralia</taxon>
        <taxon>Lophotrochozoa</taxon>
        <taxon>Platyhelminthes</taxon>
        <taxon>Cestoda</taxon>
        <taxon>Eucestoda</taxon>
        <taxon>Cyclophyllidea</taxon>
        <taxon>Taeniidae</taxon>
        <taxon>Taenia</taxon>
    </lineage>
</organism>